<evidence type="ECO:0008006" key="3">
    <source>
        <dbReference type="Google" id="ProtNLM"/>
    </source>
</evidence>
<evidence type="ECO:0000313" key="2">
    <source>
        <dbReference type="Proteomes" id="UP001152799"/>
    </source>
</evidence>
<keyword evidence="2" id="KW-1185">Reference proteome</keyword>
<dbReference type="EMBL" id="OU892282">
    <property type="protein sequence ID" value="CAG9770138.1"/>
    <property type="molecule type" value="Genomic_DNA"/>
</dbReference>
<protein>
    <recommendedName>
        <fullName evidence="3">Transposase IS30-like HTH domain-containing protein</fullName>
    </recommendedName>
</protein>
<dbReference type="AlphaFoldDB" id="A0A9N9MWJ3"/>
<organism evidence="1 2">
    <name type="scientific">Ceutorhynchus assimilis</name>
    <name type="common">cabbage seed weevil</name>
    <dbReference type="NCBI Taxonomy" id="467358"/>
    <lineage>
        <taxon>Eukaryota</taxon>
        <taxon>Metazoa</taxon>
        <taxon>Ecdysozoa</taxon>
        <taxon>Arthropoda</taxon>
        <taxon>Hexapoda</taxon>
        <taxon>Insecta</taxon>
        <taxon>Pterygota</taxon>
        <taxon>Neoptera</taxon>
        <taxon>Endopterygota</taxon>
        <taxon>Coleoptera</taxon>
        <taxon>Polyphaga</taxon>
        <taxon>Cucujiformia</taxon>
        <taxon>Curculionidae</taxon>
        <taxon>Ceutorhynchinae</taxon>
        <taxon>Ceutorhynchus</taxon>
    </lineage>
</organism>
<reference evidence="1" key="1">
    <citation type="submission" date="2022-01" db="EMBL/GenBank/DDBJ databases">
        <authorList>
            <person name="King R."/>
        </authorList>
    </citation>
    <scope>NUCLEOTIDE SEQUENCE</scope>
</reference>
<name>A0A9N9MWJ3_9CUCU</name>
<accession>A0A9N9MWJ3</accession>
<gene>
    <name evidence="1" type="ORF">CEUTPL_LOCUS10595</name>
</gene>
<dbReference type="OrthoDB" id="6766835at2759"/>
<dbReference type="Proteomes" id="UP001152799">
    <property type="component" value="Chromosome 6"/>
</dbReference>
<sequence length="197" mass="22594">MRRLTREERDNCLRLLHEGKTQQEIADFYNVHQSRISRLQTRFRITGDHNYQYGAGRGNHLAIPNNQNIRTKEIEKTTKYEQLTIEILKVWQLEKVEIIPIIVFSMGLVPKSLKINLGKLNLHDKISADMQKAVVIDAVSKLTACVVSSQEDQAVNSIISKKEKINHESLKTNKQNGIISDSTAGACKRTSRRKRCR</sequence>
<evidence type="ECO:0000313" key="1">
    <source>
        <dbReference type="EMBL" id="CAG9770138.1"/>
    </source>
</evidence>
<proteinExistence type="predicted"/>